<dbReference type="InterPro" id="IPR050071">
    <property type="entry name" value="Dehydroquinate_synthase"/>
</dbReference>
<evidence type="ECO:0000313" key="21">
    <source>
        <dbReference type="EMBL" id="GAW99878.1"/>
    </source>
</evidence>
<comment type="function">
    <text evidence="18">Catalyzes the conversion of 3-deoxy-D-arabino-heptulosonate 7-phosphate (DAHP) to dehydroquinate (DHQ).</text>
</comment>
<feature type="binding site" evidence="18">
    <location>
        <position position="152"/>
    </location>
    <ligand>
        <name>NAD(+)</name>
        <dbReference type="ChEBI" id="CHEBI:57540"/>
    </ligand>
</feature>
<dbReference type="NCBIfam" id="TIGR01357">
    <property type="entry name" value="aroB"/>
    <property type="match status" value="1"/>
</dbReference>
<dbReference type="HAMAP" id="MF_00110">
    <property type="entry name" value="DHQ_synthase"/>
    <property type="match status" value="1"/>
</dbReference>
<evidence type="ECO:0000256" key="6">
    <source>
        <dbReference type="ARBA" id="ARBA00005412"/>
    </source>
</evidence>
<evidence type="ECO:0000256" key="17">
    <source>
        <dbReference type="ARBA" id="ARBA00023285"/>
    </source>
</evidence>
<comment type="cofactor">
    <cofactor evidence="18">
        <name>Co(2+)</name>
        <dbReference type="ChEBI" id="CHEBI:48828"/>
    </cofactor>
    <cofactor evidence="18">
        <name>Zn(2+)</name>
        <dbReference type="ChEBI" id="CHEBI:29105"/>
    </cofactor>
    <text evidence="18">Binds 1 divalent metal cation per subunit. Can use either Co(2+) or Zn(2+).</text>
</comment>
<keyword evidence="10 18" id="KW-0028">Amino-acid biosynthesis</keyword>
<feature type="binding site" evidence="18">
    <location>
        <position position="246"/>
    </location>
    <ligand>
        <name>Zn(2+)</name>
        <dbReference type="ChEBI" id="CHEBI:29105"/>
    </ligand>
</feature>
<dbReference type="CDD" id="cd08195">
    <property type="entry name" value="DHQS"/>
    <property type="match status" value="1"/>
</dbReference>
<evidence type="ECO:0000256" key="13">
    <source>
        <dbReference type="ARBA" id="ARBA00022833"/>
    </source>
</evidence>
<feature type="binding site" evidence="18">
    <location>
        <position position="262"/>
    </location>
    <ligand>
        <name>Zn(2+)</name>
        <dbReference type="ChEBI" id="CHEBI:29105"/>
    </ligand>
</feature>
<dbReference type="GO" id="GO:0008652">
    <property type="term" value="P:amino acid biosynthetic process"/>
    <property type="evidence" value="ECO:0007669"/>
    <property type="project" value="UniProtKB-KW"/>
</dbReference>
<keyword evidence="11 18" id="KW-0479">Metal-binding</keyword>
<proteinExistence type="inferred from homology"/>
<evidence type="ECO:0000256" key="10">
    <source>
        <dbReference type="ARBA" id="ARBA00022605"/>
    </source>
</evidence>
<feature type="domain" description="3-dehydroquinate synthase N-terminal" evidence="19">
    <location>
        <begin position="68"/>
        <end position="179"/>
    </location>
</feature>
<dbReference type="EMBL" id="BCMF01000009">
    <property type="protein sequence ID" value="GAW99878.1"/>
    <property type="molecule type" value="Genomic_DNA"/>
</dbReference>
<dbReference type="GO" id="GO:0003856">
    <property type="term" value="F:3-dehydroquinate synthase activity"/>
    <property type="evidence" value="ECO:0007669"/>
    <property type="project" value="UniProtKB-UniRule"/>
</dbReference>
<keyword evidence="14 18" id="KW-0520">NAD</keyword>
<comment type="caution">
    <text evidence="21">The sequence shown here is derived from an EMBL/GenBank/DDBJ whole genome shotgun (WGS) entry which is preliminary data.</text>
</comment>
<dbReference type="InterPro" id="IPR056179">
    <property type="entry name" value="DHQS_C"/>
</dbReference>
<keyword evidence="17 18" id="KW-0170">Cobalt</keyword>
<evidence type="ECO:0000256" key="9">
    <source>
        <dbReference type="ARBA" id="ARBA00022490"/>
    </source>
</evidence>
<keyword evidence="22" id="KW-1185">Reference proteome</keyword>
<comment type="pathway">
    <text evidence="5 18">Metabolic intermediate biosynthesis; chorismate biosynthesis; chorismate from D-erythrose 4-phosphate and phosphoenolpyruvate: step 2/7.</text>
</comment>
<protein>
    <recommendedName>
        <fullName evidence="8 18">3-dehydroquinate synthase</fullName>
        <shortName evidence="18">DHQS</shortName>
        <ecNumber evidence="7 18">4.2.3.4</ecNumber>
    </recommendedName>
</protein>
<dbReference type="GO" id="GO:0009073">
    <property type="term" value="P:aromatic amino acid family biosynthetic process"/>
    <property type="evidence" value="ECO:0007669"/>
    <property type="project" value="UniProtKB-KW"/>
</dbReference>
<keyword evidence="16 18" id="KW-0456">Lyase</keyword>
<name>A0A1Z5IE04_9LACO</name>
<feature type="domain" description="3-dehydroquinate synthase C-terminal" evidence="20">
    <location>
        <begin position="182"/>
        <end position="322"/>
    </location>
</feature>
<accession>A0A1Z5IE04</accession>
<dbReference type="InterPro" id="IPR030960">
    <property type="entry name" value="DHQS/DOIS_N"/>
</dbReference>
<feature type="binding site" evidence="18">
    <location>
        <position position="143"/>
    </location>
    <ligand>
        <name>NAD(+)</name>
        <dbReference type="ChEBI" id="CHEBI:57540"/>
    </ligand>
</feature>
<evidence type="ECO:0000256" key="5">
    <source>
        <dbReference type="ARBA" id="ARBA00004661"/>
    </source>
</evidence>
<comment type="caution">
    <text evidence="18">Lacks conserved residue(s) required for the propagation of feature annotation.</text>
</comment>
<evidence type="ECO:0000256" key="15">
    <source>
        <dbReference type="ARBA" id="ARBA00023141"/>
    </source>
</evidence>
<evidence type="ECO:0000256" key="18">
    <source>
        <dbReference type="HAMAP-Rule" id="MF_00110"/>
    </source>
</evidence>
<dbReference type="EC" id="4.2.3.4" evidence="7 18"/>
<evidence type="ECO:0000256" key="14">
    <source>
        <dbReference type="ARBA" id="ARBA00023027"/>
    </source>
</evidence>
<evidence type="ECO:0000256" key="8">
    <source>
        <dbReference type="ARBA" id="ARBA00017684"/>
    </source>
</evidence>
<dbReference type="OrthoDB" id="9806583at2"/>
<evidence type="ECO:0000256" key="11">
    <source>
        <dbReference type="ARBA" id="ARBA00022723"/>
    </source>
</evidence>
<dbReference type="PANTHER" id="PTHR43622">
    <property type="entry name" value="3-DEHYDROQUINATE SYNTHASE"/>
    <property type="match status" value="1"/>
</dbReference>
<dbReference type="Pfam" id="PF24621">
    <property type="entry name" value="DHQS_C"/>
    <property type="match status" value="1"/>
</dbReference>
<evidence type="ECO:0000259" key="19">
    <source>
        <dbReference type="Pfam" id="PF01761"/>
    </source>
</evidence>
<keyword evidence="13 18" id="KW-0862">Zinc</keyword>
<comment type="cofactor">
    <cofactor evidence="3">
        <name>Zn(2+)</name>
        <dbReference type="ChEBI" id="CHEBI:29105"/>
    </cofactor>
</comment>
<feature type="binding site" evidence="18">
    <location>
        <begin position="170"/>
        <end position="173"/>
    </location>
    <ligand>
        <name>NAD(+)</name>
        <dbReference type="ChEBI" id="CHEBI:57540"/>
    </ligand>
</feature>
<organism evidence="21 22">
    <name type="scientific">Secundilactobacillus mixtipabuli</name>
    <dbReference type="NCBI Taxonomy" id="1435342"/>
    <lineage>
        <taxon>Bacteria</taxon>
        <taxon>Bacillati</taxon>
        <taxon>Bacillota</taxon>
        <taxon>Bacilli</taxon>
        <taxon>Lactobacillales</taxon>
        <taxon>Lactobacillaceae</taxon>
        <taxon>Secundilactobacillus</taxon>
    </lineage>
</organism>
<dbReference type="UniPathway" id="UPA00053">
    <property type="reaction ID" value="UER00085"/>
</dbReference>
<evidence type="ECO:0000256" key="7">
    <source>
        <dbReference type="ARBA" id="ARBA00013031"/>
    </source>
</evidence>
<dbReference type="InterPro" id="IPR016037">
    <property type="entry name" value="DHQ_synth_AroB"/>
</dbReference>
<evidence type="ECO:0000313" key="22">
    <source>
        <dbReference type="Proteomes" id="UP000198374"/>
    </source>
</evidence>
<keyword evidence="12 18" id="KW-0547">Nucleotide-binding</keyword>
<dbReference type="Gene3D" id="1.20.1090.10">
    <property type="entry name" value="Dehydroquinate synthase-like - alpha domain"/>
    <property type="match status" value="1"/>
</dbReference>
<dbReference type="SUPFAM" id="SSF56796">
    <property type="entry name" value="Dehydroquinate synthase-like"/>
    <property type="match status" value="1"/>
</dbReference>
<sequence>MTTVSVTLPETKYDVLIERGLLKKVGELVAKQWSARKIALVSDDNVAPLYQEQVADALTAAGFDVHRYVFPAGEASKSLTVLADLARQMAADAFNRDDSVIALGGGVTGDLAGLLAASYMRGLSFIQIPTSLLAQVDSSVGGKTAVDLDNIKNIIGAFYEPDLVIVDPDTLATMKQRDLVEGYGEIVKTAALEGGDFWQLIETINSPADLITHSPELSARSIHYKASVVMADETESGTRQLLNFGHTIGHAVEALADGGLRHGEAVSIGTVAIMRVFENAGLAEAGITEKLRDRFAAVGLPVTDDLLNSPLVLDKVKNDKKNRHGHLNLVYLTAIGRPKIKSIPSNEIASFLHLPVAE</sequence>
<evidence type="ECO:0000256" key="16">
    <source>
        <dbReference type="ARBA" id="ARBA00023239"/>
    </source>
</evidence>
<dbReference type="RefSeq" id="WP_089109670.1">
    <property type="nucleotide sequence ID" value="NZ_BCMF01000009.1"/>
</dbReference>
<dbReference type="InterPro" id="IPR030963">
    <property type="entry name" value="DHQ_synth_fam"/>
</dbReference>
<reference evidence="21 22" key="1">
    <citation type="submission" date="2015-11" db="EMBL/GenBank/DDBJ databases">
        <title>Draft genome sequences of new species of the genus Lactobacillus isolated from orchardgrass silage.</title>
        <authorList>
            <person name="Tohno M."/>
            <person name="Tanizawa Y."/>
            <person name="Arita M."/>
        </authorList>
    </citation>
    <scope>NUCLEOTIDE SEQUENCE [LARGE SCALE GENOMIC DNA]</scope>
    <source>
        <strain evidence="21 22">IWT30</strain>
    </source>
</reference>
<feature type="binding site" evidence="18">
    <location>
        <begin position="130"/>
        <end position="131"/>
    </location>
    <ligand>
        <name>NAD(+)</name>
        <dbReference type="ChEBI" id="CHEBI:57540"/>
    </ligand>
</feature>
<dbReference type="PANTHER" id="PTHR43622:SF7">
    <property type="entry name" value="3-DEHYDROQUINATE SYNTHASE, CHLOROPLASTIC"/>
    <property type="match status" value="1"/>
</dbReference>
<evidence type="ECO:0000256" key="4">
    <source>
        <dbReference type="ARBA" id="ARBA00004496"/>
    </source>
</evidence>
<keyword evidence="9 18" id="KW-0963">Cytoplasm</keyword>
<evidence type="ECO:0000256" key="2">
    <source>
        <dbReference type="ARBA" id="ARBA00001911"/>
    </source>
</evidence>
<dbReference type="Proteomes" id="UP000198374">
    <property type="component" value="Unassembled WGS sequence"/>
</dbReference>
<feature type="binding site" evidence="18">
    <location>
        <position position="185"/>
    </location>
    <ligand>
        <name>Zn(2+)</name>
        <dbReference type="ChEBI" id="CHEBI:29105"/>
    </ligand>
</feature>
<dbReference type="GO" id="GO:0009423">
    <property type="term" value="P:chorismate biosynthetic process"/>
    <property type="evidence" value="ECO:0007669"/>
    <property type="project" value="UniProtKB-UniRule"/>
</dbReference>
<evidence type="ECO:0000256" key="1">
    <source>
        <dbReference type="ARBA" id="ARBA00001393"/>
    </source>
</evidence>
<evidence type="ECO:0000256" key="3">
    <source>
        <dbReference type="ARBA" id="ARBA00001947"/>
    </source>
</evidence>
<evidence type="ECO:0000256" key="12">
    <source>
        <dbReference type="ARBA" id="ARBA00022741"/>
    </source>
</evidence>
<dbReference type="GO" id="GO:0005737">
    <property type="term" value="C:cytoplasm"/>
    <property type="evidence" value="ECO:0007669"/>
    <property type="project" value="UniProtKB-SubCell"/>
</dbReference>
<dbReference type="PIRSF" id="PIRSF001455">
    <property type="entry name" value="DHQ_synth"/>
    <property type="match status" value="1"/>
</dbReference>
<comment type="similarity">
    <text evidence="6 18">Belongs to the sugar phosphate cyclases superfamily. Dehydroquinate synthase family.</text>
</comment>
<evidence type="ECO:0000259" key="20">
    <source>
        <dbReference type="Pfam" id="PF24621"/>
    </source>
</evidence>
<dbReference type="FunFam" id="3.40.50.1970:FF:000007">
    <property type="entry name" value="Pentafunctional AROM polypeptide"/>
    <property type="match status" value="1"/>
</dbReference>
<dbReference type="Gene3D" id="3.40.50.1970">
    <property type="match status" value="1"/>
</dbReference>
<comment type="catalytic activity">
    <reaction evidence="1 18">
        <text>7-phospho-2-dehydro-3-deoxy-D-arabino-heptonate = 3-dehydroquinate + phosphate</text>
        <dbReference type="Rhea" id="RHEA:21968"/>
        <dbReference type="ChEBI" id="CHEBI:32364"/>
        <dbReference type="ChEBI" id="CHEBI:43474"/>
        <dbReference type="ChEBI" id="CHEBI:58394"/>
        <dbReference type="EC" id="4.2.3.4"/>
    </reaction>
</comment>
<feature type="binding site" evidence="18">
    <location>
        <begin position="106"/>
        <end position="110"/>
    </location>
    <ligand>
        <name>NAD(+)</name>
        <dbReference type="ChEBI" id="CHEBI:57540"/>
    </ligand>
</feature>
<dbReference type="Pfam" id="PF01761">
    <property type="entry name" value="DHQ_synthase"/>
    <property type="match status" value="1"/>
</dbReference>
<keyword evidence="15 18" id="KW-0057">Aromatic amino acid biosynthesis</keyword>
<comment type="subcellular location">
    <subcellularLocation>
        <location evidence="4 18">Cytoplasm</location>
    </subcellularLocation>
</comment>
<gene>
    <name evidence="18 21" type="primary">aroB</name>
    <name evidence="21" type="ORF">IWT30_01858</name>
</gene>
<dbReference type="GO" id="GO:0046872">
    <property type="term" value="F:metal ion binding"/>
    <property type="evidence" value="ECO:0007669"/>
    <property type="project" value="UniProtKB-KW"/>
</dbReference>
<comment type="cofactor">
    <cofactor evidence="2 18">
        <name>NAD(+)</name>
        <dbReference type="ChEBI" id="CHEBI:57540"/>
    </cofactor>
</comment>
<dbReference type="AlphaFoldDB" id="A0A1Z5IE04"/>
<dbReference type="GO" id="GO:0000166">
    <property type="term" value="F:nucleotide binding"/>
    <property type="evidence" value="ECO:0007669"/>
    <property type="project" value="UniProtKB-KW"/>
</dbReference>